<accession>A0A212MHU1</accession>
<evidence type="ECO:0000259" key="7">
    <source>
        <dbReference type="PROSITE" id="PS00498"/>
    </source>
</evidence>
<dbReference type="PROSITE" id="PS00209">
    <property type="entry name" value="HEMOCYANIN_1"/>
    <property type="match status" value="1"/>
</dbReference>
<dbReference type="PROSITE" id="PS00498">
    <property type="entry name" value="TYROSINASE_2"/>
    <property type="match status" value="1"/>
</dbReference>
<dbReference type="InterPro" id="IPR005203">
    <property type="entry name" value="Hemocyanin_C"/>
</dbReference>
<keyword evidence="4" id="KW-0732">Signal</keyword>
<dbReference type="InterPro" id="IPR037020">
    <property type="entry name" value="Hemocyanin_C_sf"/>
</dbReference>
<evidence type="ECO:0000256" key="2">
    <source>
        <dbReference type="ARBA" id="ARBA00022525"/>
    </source>
</evidence>
<dbReference type="Pfam" id="PF03722">
    <property type="entry name" value="Hemocyanin_N"/>
    <property type="match status" value="1"/>
</dbReference>
<evidence type="ECO:0000256" key="6">
    <source>
        <dbReference type="ARBA" id="ARBA00023157"/>
    </source>
</evidence>
<evidence type="ECO:0000256" key="4">
    <source>
        <dbReference type="ARBA" id="ARBA00022729"/>
    </source>
</evidence>
<gene>
    <name evidence="8" type="primary">prophenoloxidase 2</name>
</gene>
<proteinExistence type="evidence at transcript level"/>
<reference evidence="8" key="1">
    <citation type="submission" date="2017-04" db="EMBL/GenBank/DDBJ databases">
        <authorList>
            <person name="Afonso C.L."/>
            <person name="Miller P.J."/>
            <person name="Scott M.A."/>
            <person name="Spackman E."/>
            <person name="Goraichik I."/>
            <person name="Dimitrov K.M."/>
            <person name="Suarez D.L."/>
            <person name="Swayne D.E."/>
        </authorList>
    </citation>
    <scope>NUCLEOTIDE SEQUENCE</scope>
    <source>
        <tissue evidence="8">Whole organism</tissue>
    </source>
</reference>
<dbReference type="GO" id="GO:0005576">
    <property type="term" value="C:extracellular region"/>
    <property type="evidence" value="ECO:0007669"/>
    <property type="project" value="UniProtKB-SubCell"/>
</dbReference>
<organism evidence="8">
    <name type="scientific">Scolopendra dehaani</name>
    <name type="common">Thai centipede</name>
    <name type="synonym">Scolopendra subspinipes dehaani</name>
    <dbReference type="NCBI Taxonomy" id="2609776"/>
    <lineage>
        <taxon>Eukaryota</taxon>
        <taxon>Metazoa</taxon>
        <taxon>Ecdysozoa</taxon>
        <taxon>Arthropoda</taxon>
        <taxon>Myriapoda</taxon>
        <taxon>Chilopoda</taxon>
        <taxon>Pleurostigmophora</taxon>
        <taxon>Scolopendromorpha</taxon>
        <taxon>Scolopendridae</taxon>
        <taxon>Scolopendra</taxon>
    </lineage>
</organism>
<evidence type="ECO:0000256" key="3">
    <source>
        <dbReference type="ARBA" id="ARBA00022723"/>
    </source>
</evidence>
<dbReference type="PROSITE" id="PS00210">
    <property type="entry name" value="HEMOCYANIN_2"/>
    <property type="match status" value="1"/>
</dbReference>
<dbReference type="FunFam" id="2.60.40.1520:FF:000001">
    <property type="entry name" value="Hemocyanin subunit 2"/>
    <property type="match status" value="1"/>
</dbReference>
<dbReference type="Gene3D" id="2.60.40.1520">
    <property type="entry name" value="Hemocyanin, C-terminal domain"/>
    <property type="match status" value="1"/>
</dbReference>
<protein>
    <submittedName>
        <fullName evidence="8">PPO2</fullName>
    </submittedName>
</protein>
<name>A0A212MHU1_SCODE</name>
<dbReference type="InterPro" id="IPR000896">
    <property type="entry name" value="Hemocyanin/hexamerin_mid_dom"/>
</dbReference>
<dbReference type="AlphaFoldDB" id="A0A212MHU1"/>
<dbReference type="SUPFAM" id="SSF48050">
    <property type="entry name" value="Hemocyanin, N-terminal domain"/>
    <property type="match status" value="1"/>
</dbReference>
<dbReference type="Pfam" id="PF03723">
    <property type="entry name" value="Hemocyanin_C"/>
    <property type="match status" value="1"/>
</dbReference>
<keyword evidence="6" id="KW-1015">Disulfide bond</keyword>
<comment type="subcellular location">
    <subcellularLocation>
        <location evidence="1">Secreted</location>
    </subcellularLocation>
</comment>
<dbReference type="InterPro" id="IPR013788">
    <property type="entry name" value="Hemocyanin/hexamerin"/>
</dbReference>
<keyword evidence="3" id="KW-0479">Metal-binding</keyword>
<dbReference type="SUPFAM" id="SSF48056">
    <property type="entry name" value="Di-copper centre-containing domain"/>
    <property type="match status" value="1"/>
</dbReference>
<evidence type="ECO:0000313" key="8">
    <source>
        <dbReference type="EMBL" id="SMH67863.1"/>
    </source>
</evidence>
<dbReference type="InterPro" id="IPR002227">
    <property type="entry name" value="Tyrosinase_Cu-bd"/>
</dbReference>
<dbReference type="PRINTS" id="PR00187">
    <property type="entry name" value="HAEMOCYANIN"/>
</dbReference>
<dbReference type="Gene3D" id="1.20.1370.10">
    <property type="entry name" value="Hemocyanin, N-terminal domain"/>
    <property type="match status" value="1"/>
</dbReference>
<dbReference type="InterPro" id="IPR008922">
    <property type="entry name" value="Di-copper_centre_dom_sf"/>
</dbReference>
<dbReference type="Gene3D" id="1.10.1280.10">
    <property type="entry name" value="Di-copper center containing domain from catechol oxidase"/>
    <property type="match status" value="1"/>
</dbReference>
<dbReference type="PANTHER" id="PTHR11511:SF4">
    <property type="entry name" value="PHENOLOXIDASE 2-RELATED"/>
    <property type="match status" value="1"/>
</dbReference>
<evidence type="ECO:0000256" key="1">
    <source>
        <dbReference type="ARBA" id="ARBA00004613"/>
    </source>
</evidence>
<keyword evidence="5" id="KW-0186">Copper</keyword>
<sequence>MEDQLNLQKLVLDLFRNVSEPLSESDFPVFATSYAGNKDIFYEFEEKIGILPKGRIFSTFKREHMKEAIDIIELLTKTETNNLDPIMLKLRKKVNEELFVYATSVFFIQNPDLKIKLPLIEEVLPQKFCTGDVIRKAVKENEKAMSMIPIIIDVEYTSTPLEPEHALAYWREDIGLNAHHWHWHIVYPYEWPDGNKPKDRRGELFYYMHQQMIARYDCERLAVDLPRVVPLHDWDNFIPEGYAPHLNKEIANTIYCYRPSNMILNQVNIDELRQMYETIIQDLRSGFFIRNDDAKIPLDTERGIDIVGNTVEASNASANMDRYGSLHNNGHNAIARIHDPDGRFKLEDGVMADTATAMRDPIFYRWHKFIDNIFLQHKSRLTPYTREELMFEKVIIDSIYIQGKTSKATDKIETFWQESKLNLENGINFKNKVSVSVRYRHLQHEKFEWNIEVENKWNENEQGTVRIFMAPIYGEDGKELSPNEQRLLMIEMDKFEYTLRPGTNYISRRSDQSNVTIQTLKRFSELDKETKVTNEASCSCGLPDHLLVPRGKKDGMAFQTFVMITSAIEDRVKGKGQHCLDAASYCGVINDKYPDKKPMGFPFDRVINAADWSSFKTPNMGFGVIKICFEDIVKDSDLHDENDH</sequence>
<dbReference type="InterPro" id="IPR005204">
    <property type="entry name" value="Hemocyanin_N"/>
</dbReference>
<dbReference type="PANTHER" id="PTHR11511">
    <property type="entry name" value="LARVAL STORAGE PROTEIN/PHENOLOXIDASE"/>
    <property type="match status" value="1"/>
</dbReference>
<dbReference type="InterPro" id="IPR036697">
    <property type="entry name" value="Hemocyanin_N_sf"/>
</dbReference>
<dbReference type="SUPFAM" id="SSF81296">
    <property type="entry name" value="E set domains"/>
    <property type="match status" value="1"/>
</dbReference>
<evidence type="ECO:0000256" key="5">
    <source>
        <dbReference type="ARBA" id="ARBA00023008"/>
    </source>
</evidence>
<dbReference type="EMBL" id="LT841323">
    <property type="protein sequence ID" value="SMH67863.1"/>
    <property type="molecule type" value="mRNA"/>
</dbReference>
<feature type="domain" description="Tyrosinase copper-binding" evidence="7">
    <location>
        <begin position="360"/>
        <end position="371"/>
    </location>
</feature>
<dbReference type="InterPro" id="IPR014756">
    <property type="entry name" value="Ig_E-set"/>
</dbReference>
<dbReference type="Pfam" id="PF00372">
    <property type="entry name" value="Hemocyanin_M"/>
    <property type="match status" value="1"/>
</dbReference>
<dbReference type="GO" id="GO:0016491">
    <property type="term" value="F:oxidoreductase activity"/>
    <property type="evidence" value="ECO:0007669"/>
    <property type="project" value="InterPro"/>
</dbReference>
<keyword evidence="2" id="KW-0964">Secreted</keyword>
<dbReference type="GO" id="GO:0046872">
    <property type="term" value="F:metal ion binding"/>
    <property type="evidence" value="ECO:0007669"/>
    <property type="project" value="UniProtKB-KW"/>
</dbReference>